<proteinExistence type="predicted"/>
<accession>A0A7W0HKG0</accession>
<dbReference type="RefSeq" id="WP_232364689.1">
    <property type="nucleotide sequence ID" value="NZ_JACDUS010000003.1"/>
</dbReference>
<reference evidence="1 2" key="1">
    <citation type="submission" date="2020-07" db="EMBL/GenBank/DDBJ databases">
        <title>Genomic Encyclopedia of Type Strains, Phase IV (KMG-IV): sequencing the most valuable type-strain genomes for metagenomic binning, comparative biology and taxonomic classification.</title>
        <authorList>
            <person name="Goeker M."/>
        </authorList>
    </citation>
    <scope>NUCLEOTIDE SEQUENCE [LARGE SCALE GENOMIC DNA]</scope>
    <source>
        <strain evidence="1 2">DSM 17721</strain>
    </source>
</reference>
<comment type="caution">
    <text evidence="1">The sequence shown here is derived from an EMBL/GenBank/DDBJ whole genome shotgun (WGS) entry which is preliminary data.</text>
</comment>
<keyword evidence="2" id="KW-1185">Reference proteome</keyword>
<evidence type="ECO:0000313" key="2">
    <source>
        <dbReference type="Proteomes" id="UP000525298"/>
    </source>
</evidence>
<dbReference type="EMBL" id="JACDUS010000003">
    <property type="protein sequence ID" value="MBA2881180.1"/>
    <property type="molecule type" value="Genomic_DNA"/>
</dbReference>
<sequence>MTLENNIYMDYSLADKSRLAIRTFKTIADAALLRGYYRMGGRTGSTLESALRTLSPEIYGSISDSRTIELKGLEYVIDRLPRGIEACHRIVMTGRQDAADASFEKIQPLKRRRISFRISPTEMSFVITRGQSEIYDIMTHITFLHVEAKKVQSKMRDDYGNITTEWRELEKHVDCIDDICGRDLDQALWNLSLLLGRTFDETKDTYANLEKNRSQSNSNSGLFQIVHSMGKCVDEEVQSLDNAVTVHFPPSLSAQILNRTHARNWAANIKKCLCDIGLEKRPLHIISANQHSVVNLLYGYAAVGQKEQAADNPDLYDCIRTIRDQTAKVEAFAKKHGCHMLPDDSGSQIDCRIIDAPAMARLPRHPAIALDADDIEKQQPVILVMDYAFGEQAFEILDELLYPWEQNGEQCALNAKSVSVIGKAGILPGQKGDIMLATAHVLEGTPHNYMICNDLTEADFDDDSVQIYTGPIITVLGTSLQNRYVLKKFQDSSWKAVGLEMEGGHYQRAINAAFIRGHVSSDLKVMYAYYASDNPLKSGQTLASGSMGEEGIKPTYLVTRLILEKIMGR</sequence>
<gene>
    <name evidence="1" type="ORF">HNR65_001506</name>
</gene>
<evidence type="ECO:0000313" key="1">
    <source>
        <dbReference type="EMBL" id="MBA2881180.1"/>
    </source>
</evidence>
<name>A0A7W0HKG0_9BACT</name>
<protein>
    <submittedName>
        <fullName evidence="1">Uncharacterized protein</fullName>
    </submittedName>
</protein>
<dbReference type="AlphaFoldDB" id="A0A7W0HKG0"/>
<dbReference type="Pfam" id="PF21850">
    <property type="entry name" value="DUF6909"/>
    <property type="match status" value="2"/>
</dbReference>
<dbReference type="Proteomes" id="UP000525298">
    <property type="component" value="Unassembled WGS sequence"/>
</dbReference>
<organism evidence="1 2">
    <name type="scientific">Desulfosalsimonas propionicica</name>
    <dbReference type="NCBI Taxonomy" id="332175"/>
    <lineage>
        <taxon>Bacteria</taxon>
        <taxon>Pseudomonadati</taxon>
        <taxon>Thermodesulfobacteriota</taxon>
        <taxon>Desulfobacteria</taxon>
        <taxon>Desulfobacterales</taxon>
        <taxon>Desulfosalsimonadaceae</taxon>
        <taxon>Desulfosalsimonas</taxon>
    </lineage>
</organism>
<dbReference type="InterPro" id="IPR054204">
    <property type="entry name" value="DUF6909"/>
</dbReference>